<dbReference type="SUPFAM" id="SSF47413">
    <property type="entry name" value="lambda repressor-like DNA-binding domains"/>
    <property type="match status" value="1"/>
</dbReference>
<dbReference type="CDD" id="cd00093">
    <property type="entry name" value="HTH_XRE"/>
    <property type="match status" value="1"/>
</dbReference>
<organism evidence="3 4">
    <name type="scientific">Gryllotalpicola reticulitermitis</name>
    <dbReference type="NCBI Taxonomy" id="1184153"/>
    <lineage>
        <taxon>Bacteria</taxon>
        <taxon>Bacillati</taxon>
        <taxon>Actinomycetota</taxon>
        <taxon>Actinomycetes</taxon>
        <taxon>Micrococcales</taxon>
        <taxon>Microbacteriaceae</taxon>
        <taxon>Gryllotalpicola</taxon>
    </lineage>
</organism>
<dbReference type="Proteomes" id="UP001595900">
    <property type="component" value="Unassembled WGS sequence"/>
</dbReference>
<dbReference type="InterPro" id="IPR021224">
    <property type="entry name" value="DUF2690"/>
</dbReference>
<dbReference type="Pfam" id="PF13560">
    <property type="entry name" value="HTH_31"/>
    <property type="match status" value="1"/>
</dbReference>
<protein>
    <submittedName>
        <fullName evidence="3">Helix-turn-helix domain-containing protein</fullName>
    </submittedName>
</protein>
<dbReference type="PROSITE" id="PS50943">
    <property type="entry name" value="HTH_CROC1"/>
    <property type="match status" value="1"/>
</dbReference>
<dbReference type="RefSeq" id="WP_390232477.1">
    <property type="nucleotide sequence ID" value="NZ_JBHSCN010000023.1"/>
</dbReference>
<feature type="domain" description="HTH cro/C1-type" evidence="2">
    <location>
        <begin position="20"/>
        <end position="75"/>
    </location>
</feature>
<reference evidence="4" key="1">
    <citation type="journal article" date="2019" name="Int. J. Syst. Evol. Microbiol.">
        <title>The Global Catalogue of Microorganisms (GCM) 10K type strain sequencing project: providing services to taxonomists for standard genome sequencing and annotation.</title>
        <authorList>
            <consortium name="The Broad Institute Genomics Platform"/>
            <consortium name="The Broad Institute Genome Sequencing Center for Infectious Disease"/>
            <person name="Wu L."/>
            <person name="Ma J."/>
        </authorList>
    </citation>
    <scope>NUCLEOTIDE SEQUENCE [LARGE SCALE GENOMIC DNA]</scope>
    <source>
        <strain evidence="4">CGMCC 1.10363</strain>
    </source>
</reference>
<evidence type="ECO:0000259" key="2">
    <source>
        <dbReference type="PROSITE" id="PS50943"/>
    </source>
</evidence>
<keyword evidence="4" id="KW-1185">Reference proteome</keyword>
<dbReference type="SMART" id="SM00530">
    <property type="entry name" value="HTH_XRE"/>
    <property type="match status" value="1"/>
</dbReference>
<feature type="transmembrane region" description="Helical" evidence="1">
    <location>
        <begin position="100"/>
        <end position="124"/>
    </location>
</feature>
<dbReference type="InterPro" id="IPR001387">
    <property type="entry name" value="Cro/C1-type_HTH"/>
</dbReference>
<dbReference type="Pfam" id="PF10901">
    <property type="entry name" value="DUF2690"/>
    <property type="match status" value="1"/>
</dbReference>
<accession>A0ABV8QAN4</accession>
<dbReference type="Gene3D" id="1.10.260.40">
    <property type="entry name" value="lambda repressor-like DNA-binding domains"/>
    <property type="match status" value="1"/>
</dbReference>
<evidence type="ECO:0000313" key="3">
    <source>
        <dbReference type="EMBL" id="MFC4245335.1"/>
    </source>
</evidence>
<proteinExistence type="predicted"/>
<sequence>MADPIGAPDLQTVGEFATALRQLREANGNPTLEALSRKAGVSKTVLSEAFVGKKLPSERTVVAIAHAFGADGKDLAARRRLLDLDAAPPRSPKGRGFGKLTLAVVAVAGLIVGAGIGAGATWGFDYAAAAQKAHVSKTVVTDAAKIVVKNGTDPANTACVNDAKVVASQTETHDTQLQIIYSAACHAAWSRINRYDGKATGNEISTSIYRKIAPNAKDRQSTTEPDAQSAYTTLLVRPSADTEICANGSLTLGGQTIDLETPICF</sequence>
<keyword evidence="1" id="KW-0812">Transmembrane</keyword>
<comment type="caution">
    <text evidence="3">The sequence shown here is derived from an EMBL/GenBank/DDBJ whole genome shotgun (WGS) entry which is preliminary data.</text>
</comment>
<gene>
    <name evidence="3" type="ORF">ACFOYW_18350</name>
</gene>
<evidence type="ECO:0000256" key="1">
    <source>
        <dbReference type="SAM" id="Phobius"/>
    </source>
</evidence>
<dbReference type="InterPro" id="IPR010982">
    <property type="entry name" value="Lambda_DNA-bd_dom_sf"/>
</dbReference>
<dbReference type="EMBL" id="JBHSCN010000023">
    <property type="protein sequence ID" value="MFC4245335.1"/>
    <property type="molecule type" value="Genomic_DNA"/>
</dbReference>
<keyword evidence="1" id="KW-0472">Membrane</keyword>
<name>A0ABV8QAN4_9MICO</name>
<evidence type="ECO:0000313" key="4">
    <source>
        <dbReference type="Proteomes" id="UP001595900"/>
    </source>
</evidence>
<keyword evidence="1" id="KW-1133">Transmembrane helix</keyword>